<evidence type="ECO:0000313" key="4">
    <source>
        <dbReference type="EMBL" id="KAF2773325.1"/>
    </source>
</evidence>
<feature type="region of interest" description="Disordered" evidence="2">
    <location>
        <begin position="1"/>
        <end position="57"/>
    </location>
</feature>
<dbReference type="GO" id="GO:0008198">
    <property type="term" value="F:ferrous iron binding"/>
    <property type="evidence" value="ECO:0007669"/>
    <property type="project" value="TreeGrafter"/>
</dbReference>
<evidence type="ECO:0000256" key="1">
    <source>
        <dbReference type="PIRSR" id="PIRSR632852-1"/>
    </source>
</evidence>
<feature type="binding site" evidence="1">
    <location>
        <position position="296"/>
    </location>
    <ligand>
        <name>2-oxoglutarate</name>
        <dbReference type="ChEBI" id="CHEBI:16810"/>
    </ligand>
</feature>
<feature type="binding site" evidence="1">
    <location>
        <position position="215"/>
    </location>
    <ligand>
        <name>substrate</name>
    </ligand>
</feature>
<dbReference type="InterPro" id="IPR005123">
    <property type="entry name" value="Oxoglu/Fe-dep_dioxygenase_dom"/>
</dbReference>
<proteinExistence type="predicted"/>
<feature type="domain" description="Fe2OG dioxygenase" evidence="3">
    <location>
        <begin position="193"/>
        <end position="299"/>
    </location>
</feature>
<name>A0A6G1LKC5_9PEZI</name>
<dbReference type="PROSITE" id="PS51471">
    <property type="entry name" value="FE2OG_OXY"/>
    <property type="match status" value="1"/>
</dbReference>
<evidence type="ECO:0000313" key="5">
    <source>
        <dbReference type="Proteomes" id="UP000799436"/>
    </source>
</evidence>
<feature type="binding site" evidence="1">
    <location>
        <position position="290"/>
    </location>
    <ligand>
        <name>2-oxoglutarate</name>
        <dbReference type="ChEBI" id="CHEBI:16810"/>
    </ligand>
</feature>
<feature type="binding site" evidence="1">
    <location>
        <position position="276"/>
    </location>
    <ligand>
        <name>2-oxoglutarate</name>
        <dbReference type="ChEBI" id="CHEBI:16810"/>
    </ligand>
</feature>
<dbReference type="Gene3D" id="2.60.120.590">
    <property type="entry name" value="Alpha-ketoglutarate-dependent dioxygenase AlkB-like"/>
    <property type="match status" value="1"/>
</dbReference>
<feature type="binding site" evidence="1">
    <location>
        <position position="202"/>
    </location>
    <ligand>
        <name>2-oxoglutarate</name>
        <dbReference type="ChEBI" id="CHEBI:16810"/>
    </ligand>
</feature>
<feature type="binding site" evidence="1">
    <location>
        <position position="294"/>
    </location>
    <ligand>
        <name>2-oxoglutarate</name>
        <dbReference type="ChEBI" id="CHEBI:16810"/>
    </ligand>
</feature>
<feature type="compositionally biased region" description="Polar residues" evidence="2">
    <location>
        <begin position="43"/>
        <end position="57"/>
    </location>
</feature>
<dbReference type="AlphaFoldDB" id="A0A6G1LKC5"/>
<gene>
    <name evidence="4" type="ORF">EJ03DRAFT_126098</name>
</gene>
<dbReference type="InterPro" id="IPR037151">
    <property type="entry name" value="AlkB-like_sf"/>
</dbReference>
<sequence length="334" mass="38072">MSKRPSTLDAFISRPPTKRSRTDNTDENGVFAKGNATAKAPTTIGQSAKSSSRQTWPSTVPHLPLEIHDMLHFAPAAAGRIINDQPDLDLIYYQPYVPKDIQRDLFEFLRRQLFFYRVKYTVRRGSVETQISTPRFTTVFGLDETSRFGPDQQVVDAKTGKPVPKDAYKCKPRPMPQCLDHLRTLTEAATGERFNFCLVNYYATGNDSISYHADDERFLGDLPAIASFTLGAKRDFLLKHKPSPNHHPSETKPMKLPLASGDMILMKGLTQSRWLHSIPKRKGGEADKGRVNITFRRAMVRGGTENYYRYNVGDGEVYKWDEGRREMLPWKQDR</sequence>
<dbReference type="InterPro" id="IPR032852">
    <property type="entry name" value="ALKBH2"/>
</dbReference>
<dbReference type="OrthoDB" id="545910at2759"/>
<dbReference type="EMBL" id="ML995811">
    <property type="protein sequence ID" value="KAF2773325.1"/>
    <property type="molecule type" value="Genomic_DNA"/>
</dbReference>
<reference evidence="4" key="1">
    <citation type="journal article" date="2020" name="Stud. Mycol.">
        <title>101 Dothideomycetes genomes: a test case for predicting lifestyles and emergence of pathogens.</title>
        <authorList>
            <person name="Haridas S."/>
            <person name="Albert R."/>
            <person name="Binder M."/>
            <person name="Bloem J."/>
            <person name="Labutti K."/>
            <person name="Salamov A."/>
            <person name="Andreopoulos B."/>
            <person name="Baker S."/>
            <person name="Barry K."/>
            <person name="Bills G."/>
            <person name="Bluhm B."/>
            <person name="Cannon C."/>
            <person name="Castanera R."/>
            <person name="Culley D."/>
            <person name="Daum C."/>
            <person name="Ezra D."/>
            <person name="Gonzalez J."/>
            <person name="Henrissat B."/>
            <person name="Kuo A."/>
            <person name="Liang C."/>
            <person name="Lipzen A."/>
            <person name="Lutzoni F."/>
            <person name="Magnuson J."/>
            <person name="Mondo S."/>
            <person name="Nolan M."/>
            <person name="Ohm R."/>
            <person name="Pangilinan J."/>
            <person name="Park H.-J."/>
            <person name="Ramirez L."/>
            <person name="Alfaro M."/>
            <person name="Sun H."/>
            <person name="Tritt A."/>
            <person name="Yoshinaga Y."/>
            <person name="Zwiers L.-H."/>
            <person name="Turgeon B."/>
            <person name="Goodwin S."/>
            <person name="Spatafora J."/>
            <person name="Crous P."/>
            <person name="Grigoriev I."/>
        </authorList>
    </citation>
    <scope>NUCLEOTIDE SEQUENCE</scope>
    <source>
        <strain evidence="4">CBS 116005</strain>
    </source>
</reference>
<keyword evidence="5" id="KW-1185">Reference proteome</keyword>
<dbReference type="Proteomes" id="UP000799436">
    <property type="component" value="Unassembled WGS sequence"/>
</dbReference>
<dbReference type="Pfam" id="PF13532">
    <property type="entry name" value="2OG-FeII_Oxy_2"/>
    <property type="match status" value="1"/>
</dbReference>
<dbReference type="GO" id="GO:0051747">
    <property type="term" value="F:cytosine C-5 DNA demethylase activity"/>
    <property type="evidence" value="ECO:0007669"/>
    <property type="project" value="TreeGrafter"/>
</dbReference>
<protein>
    <recommendedName>
        <fullName evidence="3">Fe2OG dioxygenase domain-containing protein</fullName>
    </recommendedName>
</protein>
<evidence type="ECO:0000256" key="2">
    <source>
        <dbReference type="SAM" id="MobiDB-lite"/>
    </source>
</evidence>
<dbReference type="SUPFAM" id="SSF51197">
    <property type="entry name" value="Clavaminate synthase-like"/>
    <property type="match status" value="1"/>
</dbReference>
<accession>A0A6G1LKC5</accession>
<dbReference type="GO" id="GO:0006307">
    <property type="term" value="P:DNA alkylation repair"/>
    <property type="evidence" value="ECO:0007669"/>
    <property type="project" value="TreeGrafter"/>
</dbReference>
<dbReference type="PANTHER" id="PTHR31573:SF1">
    <property type="entry name" value="DNA OXIDATIVE DEMETHYLASE ALKBH2"/>
    <property type="match status" value="1"/>
</dbReference>
<dbReference type="PANTHER" id="PTHR31573">
    <property type="entry name" value="ALPHA-KETOGLUTARATE-DEPENDENT DIOXYGENASE ALKB HOMOLOG 2"/>
    <property type="match status" value="1"/>
</dbReference>
<dbReference type="InterPro" id="IPR027450">
    <property type="entry name" value="AlkB-like"/>
</dbReference>
<dbReference type="GO" id="GO:0035516">
    <property type="term" value="F:broad specificity oxidative DNA demethylase activity"/>
    <property type="evidence" value="ECO:0007669"/>
    <property type="project" value="TreeGrafter"/>
</dbReference>
<feature type="binding site" evidence="1">
    <location>
        <position position="200"/>
    </location>
    <ligand>
        <name>2-oxoglutarate</name>
        <dbReference type="ChEBI" id="CHEBI:16810"/>
    </ligand>
</feature>
<organism evidence="4 5">
    <name type="scientific">Teratosphaeria nubilosa</name>
    <dbReference type="NCBI Taxonomy" id="161662"/>
    <lineage>
        <taxon>Eukaryota</taxon>
        <taxon>Fungi</taxon>
        <taxon>Dikarya</taxon>
        <taxon>Ascomycota</taxon>
        <taxon>Pezizomycotina</taxon>
        <taxon>Dothideomycetes</taxon>
        <taxon>Dothideomycetidae</taxon>
        <taxon>Mycosphaerellales</taxon>
        <taxon>Teratosphaeriaceae</taxon>
        <taxon>Teratosphaeria</taxon>
    </lineage>
</organism>
<evidence type="ECO:0000259" key="3">
    <source>
        <dbReference type="PROSITE" id="PS51471"/>
    </source>
</evidence>
<feature type="binding site" evidence="1">
    <location>
        <position position="212"/>
    </location>
    <ligand>
        <name>2-oxoglutarate</name>
        <dbReference type="ChEBI" id="CHEBI:16810"/>
    </ligand>
</feature>